<accession>A0A1M2VN66</accession>
<reference evidence="2 3" key="1">
    <citation type="submission" date="2016-10" db="EMBL/GenBank/DDBJ databases">
        <title>Genome sequence of the basidiomycete white-rot fungus Trametes pubescens.</title>
        <authorList>
            <person name="Makela M.R."/>
            <person name="Granchi Z."/>
            <person name="Peng M."/>
            <person name="De Vries R.P."/>
            <person name="Grigoriev I."/>
            <person name="Riley R."/>
            <person name="Hilden K."/>
        </authorList>
    </citation>
    <scope>NUCLEOTIDE SEQUENCE [LARGE SCALE GENOMIC DNA]</scope>
    <source>
        <strain evidence="2 3">FBCC735</strain>
    </source>
</reference>
<evidence type="ECO:0000256" key="1">
    <source>
        <dbReference type="SAM" id="MobiDB-lite"/>
    </source>
</evidence>
<keyword evidence="3" id="KW-1185">Reference proteome</keyword>
<dbReference type="Proteomes" id="UP000184267">
    <property type="component" value="Unassembled WGS sequence"/>
</dbReference>
<dbReference type="OMA" id="THAAWIR"/>
<name>A0A1M2VN66_TRAPU</name>
<proteinExistence type="predicted"/>
<dbReference type="EMBL" id="MNAD01000987">
    <property type="protein sequence ID" value="OJT09039.1"/>
    <property type="molecule type" value="Genomic_DNA"/>
</dbReference>
<evidence type="ECO:0000313" key="3">
    <source>
        <dbReference type="Proteomes" id="UP000184267"/>
    </source>
</evidence>
<sequence length="154" mass="16678">MPLSPFEQHLAATDLPSSGPELFHARRALWREPAQNPPEATQPNPSRRRLENIMAAPGALENDETWGAGIDRVWNGLVGGARLKHRLPLALVIKILQAGWIREGTWPRGAAAPDTDDALDQAAGPSTTETTPTVTTPGSTYGFNMFDGREKMAS</sequence>
<evidence type="ECO:0008006" key="4">
    <source>
        <dbReference type="Google" id="ProtNLM"/>
    </source>
</evidence>
<evidence type="ECO:0000313" key="2">
    <source>
        <dbReference type="EMBL" id="OJT09039.1"/>
    </source>
</evidence>
<comment type="caution">
    <text evidence="2">The sequence shown here is derived from an EMBL/GenBank/DDBJ whole genome shotgun (WGS) entry which is preliminary data.</text>
</comment>
<gene>
    <name evidence="2" type="ORF">TRAPUB_64</name>
</gene>
<feature type="region of interest" description="Disordered" evidence="1">
    <location>
        <begin position="107"/>
        <end position="147"/>
    </location>
</feature>
<protein>
    <recommendedName>
        <fullName evidence="4">DUF4050 domain-containing protein</fullName>
    </recommendedName>
</protein>
<feature type="compositionally biased region" description="Low complexity" evidence="1">
    <location>
        <begin position="124"/>
        <end position="140"/>
    </location>
</feature>
<dbReference type="AlphaFoldDB" id="A0A1M2VN66"/>
<dbReference type="OrthoDB" id="3366194at2759"/>
<organism evidence="2 3">
    <name type="scientific">Trametes pubescens</name>
    <name type="common">White-rot fungus</name>
    <dbReference type="NCBI Taxonomy" id="154538"/>
    <lineage>
        <taxon>Eukaryota</taxon>
        <taxon>Fungi</taxon>
        <taxon>Dikarya</taxon>
        <taxon>Basidiomycota</taxon>
        <taxon>Agaricomycotina</taxon>
        <taxon>Agaricomycetes</taxon>
        <taxon>Polyporales</taxon>
        <taxon>Polyporaceae</taxon>
        <taxon>Trametes</taxon>
    </lineage>
</organism>